<dbReference type="Proteomes" id="UP000823561">
    <property type="component" value="Chromosome 15"/>
</dbReference>
<proteinExistence type="predicted"/>
<evidence type="ECO:0000313" key="2">
    <source>
        <dbReference type="Proteomes" id="UP000823561"/>
    </source>
</evidence>
<reference evidence="1" key="1">
    <citation type="submission" date="2020-10" db="EMBL/GenBank/DDBJ databases">
        <title>Chromosome-scale genome assembly of the Allis shad, Alosa alosa.</title>
        <authorList>
            <person name="Margot Z."/>
            <person name="Christophe K."/>
            <person name="Cabau C."/>
            <person name="Louis A."/>
            <person name="Berthelot C."/>
            <person name="Parey E."/>
            <person name="Roest Crollius H."/>
            <person name="Montfort J."/>
            <person name="Robinson-Rechavi M."/>
            <person name="Bucao C."/>
            <person name="Bouchez O."/>
            <person name="Gislard M."/>
            <person name="Lluch J."/>
            <person name="Milhes M."/>
            <person name="Lampietro C."/>
            <person name="Lopez Roques C."/>
            <person name="Donnadieu C."/>
            <person name="Braasch I."/>
            <person name="Desvignes T."/>
            <person name="Postlethwait J."/>
            <person name="Bobe J."/>
            <person name="Guiguen Y."/>
        </authorList>
    </citation>
    <scope>NUCLEOTIDE SEQUENCE</scope>
    <source>
        <strain evidence="1">M-15738</strain>
        <tissue evidence="1">Blood</tissue>
    </source>
</reference>
<accession>A0AAV6G7E1</accession>
<organism evidence="1 2">
    <name type="scientific">Alosa alosa</name>
    <name type="common">allis shad</name>
    <dbReference type="NCBI Taxonomy" id="278164"/>
    <lineage>
        <taxon>Eukaryota</taxon>
        <taxon>Metazoa</taxon>
        <taxon>Chordata</taxon>
        <taxon>Craniata</taxon>
        <taxon>Vertebrata</taxon>
        <taxon>Euteleostomi</taxon>
        <taxon>Actinopterygii</taxon>
        <taxon>Neopterygii</taxon>
        <taxon>Teleostei</taxon>
        <taxon>Clupei</taxon>
        <taxon>Clupeiformes</taxon>
        <taxon>Clupeoidei</taxon>
        <taxon>Clupeidae</taxon>
        <taxon>Alosa</taxon>
    </lineage>
</organism>
<dbReference type="EMBL" id="JADWDJ010000015">
    <property type="protein sequence ID" value="KAG5269481.1"/>
    <property type="molecule type" value="Genomic_DNA"/>
</dbReference>
<keyword evidence="2" id="KW-1185">Reference proteome</keyword>
<evidence type="ECO:0000313" key="1">
    <source>
        <dbReference type="EMBL" id="KAG5269481.1"/>
    </source>
</evidence>
<gene>
    <name evidence="1" type="ORF">AALO_G00202490</name>
</gene>
<dbReference type="AlphaFoldDB" id="A0AAV6G7E1"/>
<comment type="caution">
    <text evidence="1">The sequence shown here is derived from an EMBL/GenBank/DDBJ whole genome shotgun (WGS) entry which is preliminary data.</text>
</comment>
<protein>
    <submittedName>
        <fullName evidence="1">Uncharacterized protein</fullName>
    </submittedName>
</protein>
<sequence length="146" mass="17344">MEVRGELRGERGCFMKAMRAIFNTIRNRLTPKRARQRTTEDRRNLKKQSFGLNTRLTKRKHSANVRTANMDTAERRVQEDELKERLKYSLQTFRVRRKPHWVLQRGWGQNNMDELNMNDTQAGEDLQPAEPANENANNIDLKLYWA</sequence>
<name>A0AAV6G7E1_9TELE</name>